<feature type="transmembrane region" description="Helical" evidence="2">
    <location>
        <begin position="221"/>
        <end position="240"/>
    </location>
</feature>
<dbReference type="AlphaFoldDB" id="A0A418XS23"/>
<dbReference type="GO" id="GO:0005886">
    <property type="term" value="C:plasma membrane"/>
    <property type="evidence" value="ECO:0007669"/>
    <property type="project" value="TreeGrafter"/>
</dbReference>
<reference evidence="3 4" key="1">
    <citation type="submission" date="2018-09" db="EMBL/GenBank/DDBJ databases">
        <authorList>
            <person name="Zhu H."/>
        </authorList>
    </citation>
    <scope>NUCLEOTIDE SEQUENCE [LARGE SCALE GENOMIC DNA]</scope>
    <source>
        <strain evidence="3 4">K1S02-61</strain>
    </source>
</reference>
<evidence type="ECO:0000256" key="1">
    <source>
        <dbReference type="ARBA" id="ARBA00009617"/>
    </source>
</evidence>
<dbReference type="SUPFAM" id="SSF103473">
    <property type="entry name" value="MFS general substrate transporter"/>
    <property type="match status" value="1"/>
</dbReference>
<name>A0A418XS23_9BURK</name>
<accession>A0A418XS23</accession>
<organism evidence="3 4">
    <name type="scientific">Massilia cavernae</name>
    <dbReference type="NCBI Taxonomy" id="2320864"/>
    <lineage>
        <taxon>Bacteria</taxon>
        <taxon>Pseudomonadati</taxon>
        <taxon>Pseudomonadota</taxon>
        <taxon>Betaproteobacteria</taxon>
        <taxon>Burkholderiales</taxon>
        <taxon>Oxalobacteraceae</taxon>
        <taxon>Telluria group</taxon>
        <taxon>Massilia</taxon>
    </lineage>
</organism>
<gene>
    <name evidence="3" type="ORF">D3872_14330</name>
</gene>
<dbReference type="GO" id="GO:0008643">
    <property type="term" value="P:carbohydrate transport"/>
    <property type="evidence" value="ECO:0007669"/>
    <property type="project" value="InterPro"/>
</dbReference>
<dbReference type="Proteomes" id="UP000284006">
    <property type="component" value="Unassembled WGS sequence"/>
</dbReference>
<feature type="transmembrane region" description="Helical" evidence="2">
    <location>
        <begin position="52"/>
        <end position="76"/>
    </location>
</feature>
<dbReference type="EMBL" id="QYUP01000119">
    <property type="protein sequence ID" value="RJG15341.1"/>
    <property type="molecule type" value="Genomic_DNA"/>
</dbReference>
<keyword evidence="2" id="KW-0812">Transmembrane</keyword>
<keyword evidence="2" id="KW-0472">Membrane</keyword>
<dbReference type="OrthoDB" id="3717977at2"/>
<comment type="similarity">
    <text evidence="1">Belongs to the sodium:galactoside symporter (TC 2.A.2) family.</text>
</comment>
<dbReference type="PANTHER" id="PTHR11328:SF24">
    <property type="entry name" value="MAJOR FACILITATOR SUPERFAMILY (MFS) PROFILE DOMAIN-CONTAINING PROTEIN"/>
    <property type="match status" value="1"/>
</dbReference>
<sequence>MASCACAVAVRGANWSSIRAARAACAFLKRDVMHKHSAISGMRAGNSRTLRVAYGVGAFGALLCYAPIPLLFLYYLTEYAGISPALAGMILAIPKIFDLALDPWIGRSADRFAQGRGSRIAVLRVCIAILPLSMLLLFLPLPKWPPATLALFYAALLIVQSYTVTAFSVAHTALAGDLSEEPAAQASLLSARAFGSTLAGLGVAGGAPLLIAASGGGHRGYLVMALVLGLAAAAALLWCCHAARGTPLRSAGAAHHRVAAESLWRDLGATVANRAFYAIALMLVLIGIGSSSFLSLLPYVNKYLLYAPPERLSVLLVPIFLALLGGVAVAPAVFRRLGTTAAMLLALTVSIAGVLLVGMAIWRADDALLIASCALFGFGGGVMTVLIATTGMQLASVGGAGEGRLGLYLGILFSAEKLGQSIGGIAAGGGLSLVHITPGAASIGPEVAARLGVLTVAAPLASMTACLCVLLASATGLKRHEGVAAGRREANA</sequence>
<feature type="transmembrane region" description="Helical" evidence="2">
    <location>
        <begin position="82"/>
        <end position="101"/>
    </location>
</feature>
<feature type="transmembrane region" description="Helical" evidence="2">
    <location>
        <begin position="341"/>
        <end position="362"/>
    </location>
</feature>
<feature type="transmembrane region" description="Helical" evidence="2">
    <location>
        <begin position="368"/>
        <end position="395"/>
    </location>
</feature>
<feature type="transmembrane region" description="Helical" evidence="2">
    <location>
        <begin position="447"/>
        <end position="472"/>
    </location>
</feature>
<dbReference type="GO" id="GO:0015293">
    <property type="term" value="F:symporter activity"/>
    <property type="evidence" value="ECO:0007669"/>
    <property type="project" value="InterPro"/>
</dbReference>
<dbReference type="PANTHER" id="PTHR11328">
    <property type="entry name" value="MAJOR FACILITATOR SUPERFAMILY DOMAIN-CONTAINING PROTEIN"/>
    <property type="match status" value="1"/>
</dbReference>
<evidence type="ECO:0000256" key="2">
    <source>
        <dbReference type="SAM" id="Phobius"/>
    </source>
</evidence>
<dbReference type="Gene3D" id="1.20.1250.20">
    <property type="entry name" value="MFS general substrate transporter like domains"/>
    <property type="match status" value="1"/>
</dbReference>
<dbReference type="InterPro" id="IPR039672">
    <property type="entry name" value="MFS_2"/>
</dbReference>
<evidence type="ECO:0000313" key="3">
    <source>
        <dbReference type="EMBL" id="RJG15341.1"/>
    </source>
</evidence>
<protein>
    <submittedName>
        <fullName evidence="3">MFS transporter</fullName>
    </submittedName>
</protein>
<keyword evidence="4" id="KW-1185">Reference proteome</keyword>
<feature type="transmembrane region" description="Helical" evidence="2">
    <location>
        <begin position="151"/>
        <end position="174"/>
    </location>
</feature>
<feature type="transmembrane region" description="Helical" evidence="2">
    <location>
        <begin position="275"/>
        <end position="300"/>
    </location>
</feature>
<feature type="transmembrane region" description="Helical" evidence="2">
    <location>
        <begin position="194"/>
        <end position="215"/>
    </location>
</feature>
<feature type="transmembrane region" description="Helical" evidence="2">
    <location>
        <begin position="312"/>
        <end position="334"/>
    </location>
</feature>
<proteinExistence type="inferred from homology"/>
<dbReference type="InterPro" id="IPR036259">
    <property type="entry name" value="MFS_trans_sf"/>
</dbReference>
<evidence type="ECO:0000313" key="4">
    <source>
        <dbReference type="Proteomes" id="UP000284006"/>
    </source>
</evidence>
<dbReference type="Pfam" id="PF13347">
    <property type="entry name" value="MFS_2"/>
    <property type="match status" value="1"/>
</dbReference>
<comment type="caution">
    <text evidence="3">The sequence shown here is derived from an EMBL/GenBank/DDBJ whole genome shotgun (WGS) entry which is preliminary data.</text>
</comment>
<keyword evidence="2" id="KW-1133">Transmembrane helix</keyword>
<feature type="transmembrane region" description="Helical" evidence="2">
    <location>
        <begin position="121"/>
        <end position="139"/>
    </location>
</feature>